<organism evidence="1 2">
    <name type="scientific">Mucilaginibacter mallensis</name>
    <dbReference type="NCBI Taxonomy" id="652787"/>
    <lineage>
        <taxon>Bacteria</taxon>
        <taxon>Pseudomonadati</taxon>
        <taxon>Bacteroidota</taxon>
        <taxon>Sphingobacteriia</taxon>
        <taxon>Sphingobacteriales</taxon>
        <taxon>Sphingobacteriaceae</taxon>
        <taxon>Mucilaginibacter</taxon>
    </lineage>
</organism>
<gene>
    <name evidence="1" type="ORF">SAMN05216490_1525</name>
</gene>
<dbReference type="Proteomes" id="UP000199679">
    <property type="component" value="Chromosome I"/>
</dbReference>
<protein>
    <submittedName>
        <fullName evidence="1">Uncharacterized protein</fullName>
    </submittedName>
</protein>
<proteinExistence type="predicted"/>
<accession>A0A1H1TV88</accession>
<evidence type="ECO:0000313" key="1">
    <source>
        <dbReference type="EMBL" id="SDS64011.1"/>
    </source>
</evidence>
<name>A0A1H1TV88_MUCMA</name>
<reference evidence="1 2" key="1">
    <citation type="submission" date="2016-10" db="EMBL/GenBank/DDBJ databases">
        <authorList>
            <person name="de Groot N.N."/>
        </authorList>
    </citation>
    <scope>NUCLEOTIDE SEQUENCE [LARGE SCALE GENOMIC DNA]</scope>
    <source>
        <strain evidence="1 2">MP1X4</strain>
    </source>
</reference>
<sequence length="221" mass="23231">MLIGISAKSQSWEPGYFYDVKGNKEIGLIRYKGTGNGPIKDEGFIEFKADKKANTLTLSASDLSSFVMGRDSFIVAAAPRTGAWSKNEIDFVLVAVDADKEDPKLYMFEGKVGGGGGVQSSVGLGIGGGFGGGGGGFGGGIGGGISIPLGGGGHKATSYFYGRNTAEMKELTPANFVDVMSNIMGDEPEIVDELHQNRYSLGNIGKLIDRFYKLQAEHGAQ</sequence>
<dbReference type="EMBL" id="LT629740">
    <property type="protein sequence ID" value="SDS64011.1"/>
    <property type="molecule type" value="Genomic_DNA"/>
</dbReference>
<dbReference type="AlphaFoldDB" id="A0A1H1TV88"/>
<keyword evidence="2" id="KW-1185">Reference proteome</keyword>
<evidence type="ECO:0000313" key="2">
    <source>
        <dbReference type="Proteomes" id="UP000199679"/>
    </source>
</evidence>